<name>A0ABZ1N315_9NOCA</name>
<dbReference type="EMBL" id="CP109527">
    <property type="protein sequence ID" value="WTY34357.1"/>
    <property type="molecule type" value="Genomic_DNA"/>
</dbReference>
<keyword evidence="1 4" id="KW-0547">Nucleotide-binding</keyword>
<dbReference type="Gene3D" id="1.10.510.10">
    <property type="entry name" value="Transferase(Phosphotransferase) domain 1"/>
    <property type="match status" value="1"/>
</dbReference>
<dbReference type="PROSITE" id="PS00622">
    <property type="entry name" value="HTH_LUXR_1"/>
    <property type="match status" value="1"/>
</dbReference>
<evidence type="ECO:0000259" key="5">
    <source>
        <dbReference type="PROSITE" id="PS50011"/>
    </source>
</evidence>
<dbReference type="RefSeq" id="WP_405146659.1">
    <property type="nucleotide sequence ID" value="NZ_CP109527.1"/>
</dbReference>
<keyword evidence="2 4" id="KW-0067">ATP-binding</keyword>
<dbReference type="PROSITE" id="PS00108">
    <property type="entry name" value="PROTEIN_KINASE_ST"/>
    <property type="match status" value="1"/>
</dbReference>
<dbReference type="CDD" id="cd14014">
    <property type="entry name" value="STKc_PknB_like"/>
    <property type="match status" value="1"/>
</dbReference>
<dbReference type="InterPro" id="IPR000719">
    <property type="entry name" value="Prot_kinase_dom"/>
</dbReference>
<evidence type="ECO:0000259" key="6">
    <source>
        <dbReference type="PROSITE" id="PS50043"/>
    </source>
</evidence>
<dbReference type="PROSITE" id="PS50011">
    <property type="entry name" value="PROTEIN_KINASE_DOM"/>
    <property type="match status" value="1"/>
</dbReference>
<dbReference type="PANTHER" id="PTHR47691">
    <property type="entry name" value="REGULATOR-RELATED"/>
    <property type="match status" value="1"/>
</dbReference>
<gene>
    <name evidence="7" type="ORF">OG308_23960</name>
</gene>
<dbReference type="SMART" id="SM00028">
    <property type="entry name" value="TPR"/>
    <property type="match status" value="2"/>
</dbReference>
<feature type="domain" description="HTH luxR-type" evidence="6">
    <location>
        <begin position="1017"/>
        <end position="1082"/>
    </location>
</feature>
<dbReference type="Gene3D" id="3.30.200.20">
    <property type="entry name" value="Phosphorylase Kinase, domain 1"/>
    <property type="match status" value="1"/>
</dbReference>
<dbReference type="InterPro" id="IPR011009">
    <property type="entry name" value="Kinase-like_dom_sf"/>
</dbReference>
<dbReference type="Pfam" id="PF00069">
    <property type="entry name" value="Pkinase"/>
    <property type="match status" value="1"/>
</dbReference>
<dbReference type="InterPro" id="IPR058852">
    <property type="entry name" value="HTH_77"/>
</dbReference>
<dbReference type="PROSITE" id="PS50005">
    <property type="entry name" value="TPR"/>
    <property type="match status" value="1"/>
</dbReference>
<dbReference type="SUPFAM" id="SSF56112">
    <property type="entry name" value="Protein kinase-like (PK-like)"/>
    <property type="match status" value="1"/>
</dbReference>
<dbReference type="PRINTS" id="PR00038">
    <property type="entry name" value="HTHLUXR"/>
</dbReference>
<dbReference type="Gene3D" id="1.25.40.10">
    <property type="entry name" value="Tetratricopeptide repeat domain"/>
    <property type="match status" value="1"/>
</dbReference>
<proteinExistence type="predicted"/>
<dbReference type="SUPFAM" id="SSF52540">
    <property type="entry name" value="P-loop containing nucleoside triphosphate hydrolases"/>
    <property type="match status" value="1"/>
</dbReference>
<dbReference type="Pfam" id="PF13424">
    <property type="entry name" value="TPR_12"/>
    <property type="match status" value="1"/>
</dbReference>
<keyword evidence="7" id="KW-0808">Transferase</keyword>
<dbReference type="PROSITE" id="PS00107">
    <property type="entry name" value="PROTEIN_KINASE_ATP"/>
    <property type="match status" value="1"/>
</dbReference>
<dbReference type="PROSITE" id="PS50043">
    <property type="entry name" value="HTH_LUXR_2"/>
    <property type="match status" value="1"/>
</dbReference>
<reference evidence="7 8" key="1">
    <citation type="submission" date="2022-10" db="EMBL/GenBank/DDBJ databases">
        <title>The complete genomes of actinobacterial strains from the NBC collection.</title>
        <authorList>
            <person name="Joergensen T.S."/>
            <person name="Alvarez Arevalo M."/>
            <person name="Sterndorff E.B."/>
            <person name="Faurdal D."/>
            <person name="Vuksanovic O."/>
            <person name="Mourched A.-S."/>
            <person name="Charusanti P."/>
            <person name="Shaw S."/>
            <person name="Blin K."/>
            <person name="Weber T."/>
        </authorList>
    </citation>
    <scope>NUCLEOTIDE SEQUENCE [LARGE SCALE GENOMIC DNA]</scope>
    <source>
        <strain evidence="7 8">NBC_01413</strain>
    </source>
</reference>
<dbReference type="InterPro" id="IPR036388">
    <property type="entry name" value="WH-like_DNA-bd_sf"/>
</dbReference>
<dbReference type="PRINTS" id="PR00364">
    <property type="entry name" value="DISEASERSIST"/>
</dbReference>
<dbReference type="Pfam" id="PF00196">
    <property type="entry name" value="GerE"/>
    <property type="match status" value="1"/>
</dbReference>
<dbReference type="Gene3D" id="3.40.50.300">
    <property type="entry name" value="P-loop containing nucleotide triphosphate hydrolases"/>
    <property type="match status" value="1"/>
</dbReference>
<dbReference type="InterPro" id="IPR017441">
    <property type="entry name" value="Protein_kinase_ATP_BS"/>
</dbReference>
<feature type="domain" description="Protein kinase" evidence="5">
    <location>
        <begin position="33"/>
        <end position="299"/>
    </location>
</feature>
<keyword evidence="8" id="KW-1185">Reference proteome</keyword>
<dbReference type="InterPro" id="IPR008271">
    <property type="entry name" value="Ser/Thr_kinase_AS"/>
</dbReference>
<protein>
    <submittedName>
        <fullName evidence="7">Protein kinase</fullName>
    </submittedName>
</protein>
<dbReference type="CDD" id="cd06170">
    <property type="entry name" value="LuxR_C_like"/>
    <property type="match status" value="1"/>
</dbReference>
<dbReference type="SUPFAM" id="SSF46894">
    <property type="entry name" value="C-terminal effector domain of the bipartite response regulators"/>
    <property type="match status" value="1"/>
</dbReference>
<dbReference type="Pfam" id="PF25872">
    <property type="entry name" value="HTH_77"/>
    <property type="match status" value="1"/>
</dbReference>
<dbReference type="Proteomes" id="UP001621418">
    <property type="component" value="Chromosome"/>
</dbReference>
<dbReference type="InterPro" id="IPR019734">
    <property type="entry name" value="TPR_rpt"/>
</dbReference>
<evidence type="ECO:0000256" key="1">
    <source>
        <dbReference type="ARBA" id="ARBA00022741"/>
    </source>
</evidence>
<evidence type="ECO:0000313" key="7">
    <source>
        <dbReference type="EMBL" id="WTY34357.1"/>
    </source>
</evidence>
<keyword evidence="7" id="KW-0418">Kinase</keyword>
<dbReference type="InterPro" id="IPR011990">
    <property type="entry name" value="TPR-like_helical_dom_sf"/>
</dbReference>
<evidence type="ECO:0000256" key="3">
    <source>
        <dbReference type="PROSITE-ProRule" id="PRU00339"/>
    </source>
</evidence>
<accession>A0ABZ1N315</accession>
<dbReference type="SMART" id="SM00220">
    <property type="entry name" value="S_TKc"/>
    <property type="match status" value="1"/>
</dbReference>
<dbReference type="GO" id="GO:0016301">
    <property type="term" value="F:kinase activity"/>
    <property type="evidence" value="ECO:0007669"/>
    <property type="project" value="UniProtKB-KW"/>
</dbReference>
<dbReference type="PANTHER" id="PTHR47691:SF3">
    <property type="entry name" value="HTH-TYPE TRANSCRIPTIONAL REGULATOR RV0890C-RELATED"/>
    <property type="match status" value="1"/>
</dbReference>
<dbReference type="InterPro" id="IPR000792">
    <property type="entry name" value="Tscrpt_reg_LuxR_C"/>
</dbReference>
<dbReference type="Gene3D" id="1.10.10.10">
    <property type="entry name" value="Winged helix-like DNA-binding domain superfamily/Winged helix DNA-binding domain"/>
    <property type="match status" value="1"/>
</dbReference>
<feature type="binding site" evidence="4">
    <location>
        <position position="62"/>
    </location>
    <ligand>
        <name>ATP</name>
        <dbReference type="ChEBI" id="CHEBI:30616"/>
    </ligand>
</feature>
<dbReference type="InterPro" id="IPR027417">
    <property type="entry name" value="P-loop_NTPase"/>
</dbReference>
<keyword evidence="3" id="KW-0802">TPR repeat</keyword>
<dbReference type="SMART" id="SM00421">
    <property type="entry name" value="HTH_LUXR"/>
    <property type="match status" value="1"/>
</dbReference>
<evidence type="ECO:0000313" key="8">
    <source>
        <dbReference type="Proteomes" id="UP001621418"/>
    </source>
</evidence>
<evidence type="ECO:0000256" key="2">
    <source>
        <dbReference type="ARBA" id="ARBA00022840"/>
    </source>
</evidence>
<dbReference type="InterPro" id="IPR016032">
    <property type="entry name" value="Sig_transdc_resp-reg_C-effctor"/>
</dbReference>
<feature type="repeat" description="TPR" evidence="3">
    <location>
        <begin position="846"/>
        <end position="879"/>
    </location>
</feature>
<evidence type="ECO:0000256" key="4">
    <source>
        <dbReference type="PROSITE-ProRule" id="PRU10141"/>
    </source>
</evidence>
<dbReference type="SUPFAM" id="SSF48452">
    <property type="entry name" value="TPR-like"/>
    <property type="match status" value="2"/>
</dbReference>
<organism evidence="7 8">
    <name type="scientific">Nocardia salmonicida</name>
    <dbReference type="NCBI Taxonomy" id="53431"/>
    <lineage>
        <taxon>Bacteria</taxon>
        <taxon>Bacillati</taxon>
        <taxon>Actinomycetota</taxon>
        <taxon>Actinomycetes</taxon>
        <taxon>Mycobacteriales</taxon>
        <taxon>Nocardiaceae</taxon>
        <taxon>Nocardia</taxon>
    </lineage>
</organism>
<sequence>MREGRSLIADQDPFDTQRDAASGIGAELRAAGFDHAHQIGHGGFGVVYQCTQTALDRTVAVKVLSGDLDEASRSRFLREQQAMGRLTGHPNIVCALEVGSTESGLPFIVMQYYEQGTLANWLQRHGPLSLEATLRLGVKLAGALETAHRLGILHRDVKPANILFTDFGEPALTDFGIAHIPGGFETTPGTITASPAFTAPEVLEGEPASPASDIYSLAATLFCAVSGHAAFERRSGEQLVAQFIRITTQPVPNLRDHGIPDGLCAVIEHAMSTHPQDRQPTAAAFGAELRDLQTRHGFSADDMVLHAAAATSPIPPSGPLEIAHTNRRRSLPLELTSFVGRRNELAQLQRALGSSRLVTLVGIGGVGKTRLALRAAVNADSRNDNVWLVELGELSDESLLVDVIVSTIGLRDQSATPPEEILVDFLGAREALLVLDNCEQVVDAAAALAAKLLQSCPKLRILATSRESLGIRGESVMRVPPLAIPDPTDEPTLQALSEYEAVALFTERAASALPTFELTDDNLSVVARICHRLDGLPLPIELAAARLRAMSLEQIWQRLDDRYALLSYGNRATPSRQQTLRLCIDWSHDLCTRQEQLVWARLTVFAGSVELDAAEEVCRAGMTADDLLDTMTSLVDKSILVREESNGVVRFRMLETLRDYGRERLQELDEVQQLRRKHRDWYQQLALDAESEWISARQLEWIARLEREQPNFREALEFCMSDSPDAGLRISIALLPFWSSRGPFSEARRWLDRLLALQPGTVTAERAKALYADGIMAEVQGDMDAGAALVEEGRALAARITDPRTHAYVAHADGILAVFSGDMARACARLERALELFGPGDDAPQIAVLNMLGIAYEQRGDIDRAIACYERVLHVTESRGESVYRSYVLWAMAIAMWRHGDRSRAVQLLERALRLCRQVKDRLMAPTCFETLAWIAASENDPRRAVVLMAAGEQLVQEVGHPTILFPSLFVHHEESDRSSRQALGEREFEAARRQGRSLGFDDAIAYALREDVAALSSDVPAPATRREREVADLIATGSTSKEIAARLRISPRTVDGHIRHLLTKLGFTSRAQIAAWVAEQTRTGTS</sequence>